<accession>A0ABW1JRS7</accession>
<gene>
    <name evidence="2" type="ORF">ACFP3H_12095</name>
</gene>
<keyword evidence="3" id="KW-1185">Reference proteome</keyword>
<dbReference type="Proteomes" id="UP001596223">
    <property type="component" value="Unassembled WGS sequence"/>
</dbReference>
<comment type="caution">
    <text evidence="2">The sequence shown here is derived from an EMBL/GenBank/DDBJ whole genome shotgun (WGS) entry which is preliminary data.</text>
</comment>
<sequence>MESQFSVDMEQLDQIVARLAGLAGYVADHLDQIDDKVATLQGGIWEGVAAEAYQVAHTQWISGAKEFAEGLRDMSTAAKSAHTRYSGAADLNKKMLGTG</sequence>
<dbReference type="EMBL" id="JBHSQN010000007">
    <property type="protein sequence ID" value="MFC6011794.1"/>
    <property type="molecule type" value="Genomic_DNA"/>
</dbReference>
<proteinExistence type="inferred from homology"/>
<dbReference type="Gene3D" id="1.10.287.1060">
    <property type="entry name" value="ESAT-6-like"/>
    <property type="match status" value="1"/>
</dbReference>
<evidence type="ECO:0000313" key="3">
    <source>
        <dbReference type="Proteomes" id="UP001596223"/>
    </source>
</evidence>
<dbReference type="InterPro" id="IPR036689">
    <property type="entry name" value="ESAT-6-like_sf"/>
</dbReference>
<protein>
    <recommendedName>
        <fullName evidence="1">ESAT-6-like protein</fullName>
    </recommendedName>
</protein>
<dbReference type="InterPro" id="IPR010310">
    <property type="entry name" value="T7SS_ESAT-6-like"/>
</dbReference>
<dbReference type="Pfam" id="PF06013">
    <property type="entry name" value="WXG100"/>
    <property type="match status" value="1"/>
</dbReference>
<dbReference type="SUPFAM" id="SSF140453">
    <property type="entry name" value="EsxAB dimer-like"/>
    <property type="match status" value="1"/>
</dbReference>
<dbReference type="RefSeq" id="WP_378604135.1">
    <property type="nucleotide sequence ID" value="NZ_JBHSQN010000007.1"/>
</dbReference>
<name>A0ABW1JRS7_9NOCA</name>
<comment type="similarity">
    <text evidence="1">Belongs to the WXG100 family.</text>
</comment>
<organism evidence="2 3">
    <name type="scientific">Nocardia lasii</name>
    <dbReference type="NCBI Taxonomy" id="1616107"/>
    <lineage>
        <taxon>Bacteria</taxon>
        <taxon>Bacillati</taxon>
        <taxon>Actinomycetota</taxon>
        <taxon>Actinomycetes</taxon>
        <taxon>Mycobacteriales</taxon>
        <taxon>Nocardiaceae</taxon>
        <taxon>Nocardia</taxon>
    </lineage>
</organism>
<evidence type="ECO:0000256" key="1">
    <source>
        <dbReference type="RuleBase" id="RU362001"/>
    </source>
</evidence>
<dbReference type="NCBIfam" id="TIGR03930">
    <property type="entry name" value="WXG100_ESAT6"/>
    <property type="match status" value="1"/>
</dbReference>
<evidence type="ECO:0000313" key="2">
    <source>
        <dbReference type="EMBL" id="MFC6011794.1"/>
    </source>
</evidence>
<reference evidence="3" key="1">
    <citation type="journal article" date="2019" name="Int. J. Syst. Evol. Microbiol.">
        <title>The Global Catalogue of Microorganisms (GCM) 10K type strain sequencing project: providing services to taxonomists for standard genome sequencing and annotation.</title>
        <authorList>
            <consortium name="The Broad Institute Genomics Platform"/>
            <consortium name="The Broad Institute Genome Sequencing Center for Infectious Disease"/>
            <person name="Wu L."/>
            <person name="Ma J."/>
        </authorList>
    </citation>
    <scope>NUCLEOTIDE SEQUENCE [LARGE SCALE GENOMIC DNA]</scope>
    <source>
        <strain evidence="3">CCUG 36956</strain>
    </source>
</reference>